<dbReference type="InterPro" id="IPR036513">
    <property type="entry name" value="STAS_dom_sf"/>
</dbReference>
<dbReference type="Proteomes" id="UP000050430">
    <property type="component" value="Unassembled WGS sequence"/>
</dbReference>
<gene>
    <name evidence="1" type="ORF">ADM99_01840</name>
</gene>
<organism evidence="1 2">
    <name type="scientific">Leptolinea tardivitalis</name>
    <dbReference type="NCBI Taxonomy" id="229920"/>
    <lineage>
        <taxon>Bacteria</taxon>
        <taxon>Bacillati</taxon>
        <taxon>Chloroflexota</taxon>
        <taxon>Anaerolineae</taxon>
        <taxon>Anaerolineales</taxon>
        <taxon>Anaerolineaceae</taxon>
        <taxon>Leptolinea</taxon>
    </lineage>
</organism>
<accession>A0A0P6XXL9</accession>
<dbReference type="SUPFAM" id="SSF52091">
    <property type="entry name" value="SpoIIaa-like"/>
    <property type="match status" value="1"/>
</dbReference>
<evidence type="ECO:0008006" key="3">
    <source>
        <dbReference type="Google" id="ProtNLM"/>
    </source>
</evidence>
<reference evidence="1 2" key="1">
    <citation type="submission" date="2015-07" db="EMBL/GenBank/DDBJ databases">
        <title>Genome sequence of Leptolinea tardivitalis DSM 16556.</title>
        <authorList>
            <person name="Hemp J."/>
            <person name="Ward L.M."/>
            <person name="Pace L.A."/>
            <person name="Fischer W.W."/>
        </authorList>
    </citation>
    <scope>NUCLEOTIDE SEQUENCE [LARGE SCALE GENOMIC DNA]</scope>
    <source>
        <strain evidence="1 2">YMTK-2</strain>
    </source>
</reference>
<dbReference type="RefSeq" id="WP_062422968.1">
    <property type="nucleotide sequence ID" value="NZ_BBYA01000012.1"/>
</dbReference>
<evidence type="ECO:0000313" key="2">
    <source>
        <dbReference type="Proteomes" id="UP000050430"/>
    </source>
</evidence>
<proteinExistence type="predicted"/>
<dbReference type="EMBL" id="LGCK01000004">
    <property type="protein sequence ID" value="KPL74005.1"/>
    <property type="molecule type" value="Genomic_DNA"/>
</dbReference>
<comment type="caution">
    <text evidence="1">The sequence shown here is derived from an EMBL/GenBank/DDBJ whole genome shotgun (WGS) entry which is preliminary data.</text>
</comment>
<sequence length="118" mass="13050">MKSGLEEYKGKKVFIARYDHMTPEEVKSEVDAVKKYVASAPEKIALVMVDATGTLVSPEVLNQFKEVSSHVSGKITAKTAILGMSGPRKVFLEIVSKFTQNKTVPFDDRQAAMDWLVS</sequence>
<protein>
    <recommendedName>
        <fullName evidence="3">STAS/SEC14 domain-containing protein</fullName>
    </recommendedName>
</protein>
<keyword evidence="2" id="KW-1185">Reference proteome</keyword>
<dbReference type="AlphaFoldDB" id="A0A0P6XXL9"/>
<name>A0A0P6XXL9_9CHLR</name>
<evidence type="ECO:0000313" key="1">
    <source>
        <dbReference type="EMBL" id="KPL74005.1"/>
    </source>
</evidence>